<protein>
    <submittedName>
        <fullName evidence="5">DNA-binding CsgD family transcriptional regulator/tetratricopeptide (TPR) repeat protein</fullName>
    </submittedName>
</protein>
<keyword evidence="6" id="KW-1185">Reference proteome</keyword>
<dbReference type="Proteomes" id="UP001262410">
    <property type="component" value="Unassembled WGS sequence"/>
</dbReference>
<dbReference type="Gene3D" id="1.10.10.10">
    <property type="entry name" value="Winged helix-like DNA-binding domain superfamily/Winged helix DNA-binding domain"/>
    <property type="match status" value="1"/>
</dbReference>
<dbReference type="EMBL" id="JAVDPW010000001">
    <property type="protein sequence ID" value="MDR6287680.1"/>
    <property type="molecule type" value="Genomic_DNA"/>
</dbReference>
<name>A0ABU1JGD2_9PROT</name>
<dbReference type="SUPFAM" id="SSF48452">
    <property type="entry name" value="TPR-like"/>
    <property type="match status" value="1"/>
</dbReference>
<gene>
    <name evidence="5" type="ORF">E9232_000179</name>
</gene>
<keyword evidence="2" id="KW-0067">ATP-binding</keyword>
<evidence type="ECO:0000259" key="4">
    <source>
        <dbReference type="PROSITE" id="PS50043"/>
    </source>
</evidence>
<evidence type="ECO:0000256" key="1">
    <source>
        <dbReference type="ARBA" id="ARBA00022741"/>
    </source>
</evidence>
<dbReference type="RefSeq" id="WP_309791554.1">
    <property type="nucleotide sequence ID" value="NZ_JAVDPW010000001.1"/>
</dbReference>
<dbReference type="PANTHER" id="PTHR16305:SF35">
    <property type="entry name" value="TRANSCRIPTIONAL ACTIVATOR DOMAIN"/>
    <property type="match status" value="1"/>
</dbReference>
<evidence type="ECO:0000313" key="5">
    <source>
        <dbReference type="EMBL" id="MDR6287680.1"/>
    </source>
</evidence>
<dbReference type="PROSITE" id="PS00622">
    <property type="entry name" value="HTH_LUXR_1"/>
    <property type="match status" value="1"/>
</dbReference>
<dbReference type="SUPFAM" id="SSF52540">
    <property type="entry name" value="P-loop containing nucleoside triphosphate hydrolases"/>
    <property type="match status" value="1"/>
</dbReference>
<dbReference type="InterPro" id="IPR041664">
    <property type="entry name" value="AAA_16"/>
</dbReference>
<dbReference type="CDD" id="cd06170">
    <property type="entry name" value="LuxR_C_like"/>
    <property type="match status" value="1"/>
</dbReference>
<reference evidence="5 6" key="1">
    <citation type="submission" date="2023-07" db="EMBL/GenBank/DDBJ databases">
        <title>Sorghum-associated microbial communities from plants grown in Nebraska, USA.</title>
        <authorList>
            <person name="Schachtman D."/>
        </authorList>
    </citation>
    <scope>NUCLEOTIDE SEQUENCE [LARGE SCALE GENOMIC DNA]</scope>
    <source>
        <strain evidence="5 6">584</strain>
    </source>
</reference>
<dbReference type="Gene3D" id="1.25.40.10">
    <property type="entry name" value="Tetratricopeptide repeat domain"/>
    <property type="match status" value="2"/>
</dbReference>
<dbReference type="InterPro" id="IPR011990">
    <property type="entry name" value="TPR-like_helical_dom_sf"/>
</dbReference>
<dbReference type="GO" id="GO:0003677">
    <property type="term" value="F:DNA binding"/>
    <property type="evidence" value="ECO:0007669"/>
    <property type="project" value="UniProtKB-KW"/>
</dbReference>
<dbReference type="InterPro" id="IPR027417">
    <property type="entry name" value="P-loop_NTPase"/>
</dbReference>
<organism evidence="5 6">
    <name type="scientific">Inquilinus ginsengisoli</name>
    <dbReference type="NCBI Taxonomy" id="363840"/>
    <lineage>
        <taxon>Bacteria</taxon>
        <taxon>Pseudomonadati</taxon>
        <taxon>Pseudomonadota</taxon>
        <taxon>Alphaproteobacteria</taxon>
        <taxon>Rhodospirillales</taxon>
        <taxon>Rhodospirillaceae</taxon>
        <taxon>Inquilinus</taxon>
    </lineage>
</organism>
<dbReference type="Pfam" id="PF00196">
    <property type="entry name" value="GerE"/>
    <property type="match status" value="1"/>
</dbReference>
<evidence type="ECO:0000256" key="2">
    <source>
        <dbReference type="ARBA" id="ARBA00022840"/>
    </source>
</evidence>
<dbReference type="PRINTS" id="PR00038">
    <property type="entry name" value="HTHLUXR"/>
</dbReference>
<dbReference type="InterPro" id="IPR036388">
    <property type="entry name" value="WH-like_DNA-bd_sf"/>
</dbReference>
<accession>A0ABU1JGD2</accession>
<dbReference type="Pfam" id="PF13191">
    <property type="entry name" value="AAA_16"/>
    <property type="match status" value="1"/>
</dbReference>
<evidence type="ECO:0000256" key="3">
    <source>
        <dbReference type="SAM" id="MobiDB-lite"/>
    </source>
</evidence>
<dbReference type="SMART" id="SM00421">
    <property type="entry name" value="HTH_LUXR"/>
    <property type="match status" value="1"/>
</dbReference>
<sequence>MELLERGYELQLLAAALKEACAHAGRIALVNGEAGIGKTSLVDRFIATSGQAMRILKGHCDALFTPSPLGPLHDIARQTGGRLLAQLQDEAPRTAVFSTVLDLLDEPSRPTLLVIEDIHWADEATLDLIRFLSRRIAQTKVLLILTYRDDEVGARHPLRVLLGDLATSGATLRIEPPRLTIDAVRSLIAGRPFDPEALYRQTRGNPFFITEILSWAERGLPKTVRDAVLARAAKLTPAGRYVLEAAAVIGSRMDHIAVERVLGGAAEGLAECIRAGLLEATQGGISFRHELVREAVLTDLEPGRRRELHRSALDGLRTSGAGRIDLAQLAQFAEGAGDGDAVLEFGPAAARAAVAAGAHRAAAAQYLRVLGFAGDRPPAERAQLLEAYAEECAIIDDLAEASRARQEAIELWRQAGDRLKEGENLAALAWPLVRSGRNAAAEEASRRAIEVLEALPPTRQLAAAYRIQAHLRMLHRDREPAVRWGRKAIALATRLGDEATIAAAENVVGSAMLAFGDERGRPHLDRSLALARRAGLDSLVGLAHSNLGSCYGEQYQFAEAERHLADGIAYTAERDLDHANHYMRSWLALTRFYQGRWDEAGDIAVSLVERPHVGAVSRIMALIALGRVRTRRGDPGAAAVLDEALEQVLQTDTLQRLAPARAARAEAAWLAGEPDRAMAEATAVYDLAIRHRHPWHAGEFSFWRWRAGDTIAAPGWAAPPFVLQIRGDWHRAAEAWHRLGCPYEQARALADGDQPAQLAALEIFDRLGAAPAAAMLRQRMRGEGVRRIPRGPRASTRRNPLGLTRREVEILGCLAEGLSNGRIGDRLHVSSKTVDHHVSSVLAKLGAATRGEAVRIAHEQNLMAKNGEGPTAKWGSPPDVRERRGA</sequence>
<proteinExistence type="predicted"/>
<keyword evidence="5" id="KW-0238">DNA-binding</keyword>
<dbReference type="InterPro" id="IPR016032">
    <property type="entry name" value="Sig_transdc_resp-reg_C-effctor"/>
</dbReference>
<dbReference type="PROSITE" id="PS50043">
    <property type="entry name" value="HTH_LUXR_2"/>
    <property type="match status" value="1"/>
</dbReference>
<dbReference type="PANTHER" id="PTHR16305">
    <property type="entry name" value="TESTICULAR SOLUBLE ADENYLYL CYCLASE"/>
    <property type="match status" value="1"/>
</dbReference>
<dbReference type="InterPro" id="IPR000792">
    <property type="entry name" value="Tscrpt_reg_LuxR_C"/>
</dbReference>
<evidence type="ECO:0000313" key="6">
    <source>
        <dbReference type="Proteomes" id="UP001262410"/>
    </source>
</evidence>
<feature type="region of interest" description="Disordered" evidence="3">
    <location>
        <begin position="863"/>
        <end position="886"/>
    </location>
</feature>
<dbReference type="SUPFAM" id="SSF46894">
    <property type="entry name" value="C-terminal effector domain of the bipartite response regulators"/>
    <property type="match status" value="1"/>
</dbReference>
<dbReference type="Gene3D" id="3.40.50.300">
    <property type="entry name" value="P-loop containing nucleotide triphosphate hydrolases"/>
    <property type="match status" value="1"/>
</dbReference>
<comment type="caution">
    <text evidence="5">The sequence shown here is derived from an EMBL/GenBank/DDBJ whole genome shotgun (WGS) entry which is preliminary data.</text>
</comment>
<keyword evidence="1" id="KW-0547">Nucleotide-binding</keyword>
<feature type="domain" description="HTH luxR-type" evidence="4">
    <location>
        <begin position="796"/>
        <end position="861"/>
    </location>
</feature>